<dbReference type="AlphaFoldDB" id="A1CF32"/>
<feature type="domain" description="Fork-head" evidence="8">
    <location>
        <begin position="229"/>
        <end position="321"/>
    </location>
</feature>
<dbReference type="Proteomes" id="UP000006701">
    <property type="component" value="Unassembled WGS sequence"/>
</dbReference>
<dbReference type="SUPFAM" id="SSF46785">
    <property type="entry name" value="Winged helix' DNA-binding domain"/>
    <property type="match status" value="1"/>
</dbReference>
<dbReference type="InterPro" id="IPR030456">
    <property type="entry name" value="TF_fork_head_CS_2"/>
</dbReference>
<evidence type="ECO:0000256" key="4">
    <source>
        <dbReference type="ARBA" id="ARBA00023163"/>
    </source>
</evidence>
<dbReference type="PANTHER" id="PTHR45881">
    <property type="entry name" value="CHECKPOINT SUPPRESSOR 1-LIKE, ISOFORM A-RELATED"/>
    <property type="match status" value="1"/>
</dbReference>
<dbReference type="KEGG" id="act:ACLA_091790"/>
<dbReference type="Gene3D" id="1.10.10.10">
    <property type="entry name" value="Winged helix-like DNA-binding domain superfamily/Winged helix DNA-binding domain"/>
    <property type="match status" value="1"/>
</dbReference>
<evidence type="ECO:0000256" key="2">
    <source>
        <dbReference type="ARBA" id="ARBA00023015"/>
    </source>
</evidence>
<accession>A1CF32</accession>
<evidence type="ECO:0000259" key="8">
    <source>
        <dbReference type="PROSITE" id="PS50039"/>
    </source>
</evidence>
<evidence type="ECO:0000313" key="9">
    <source>
        <dbReference type="EMBL" id="EAW11481.1"/>
    </source>
</evidence>
<dbReference type="InterPro" id="IPR001766">
    <property type="entry name" value="Fork_head_dom"/>
</dbReference>
<feature type="region of interest" description="Disordered" evidence="7">
    <location>
        <begin position="1"/>
        <end position="70"/>
    </location>
</feature>
<dbReference type="FunFam" id="1.10.10.10:FF:000522">
    <property type="entry name" value="Forkhead domain protein"/>
    <property type="match status" value="1"/>
</dbReference>
<dbReference type="Pfam" id="PF00250">
    <property type="entry name" value="Forkhead"/>
    <property type="match status" value="1"/>
</dbReference>
<feature type="DNA-binding region" description="Fork-head" evidence="6">
    <location>
        <begin position="229"/>
        <end position="321"/>
    </location>
</feature>
<dbReference type="GO" id="GO:0000978">
    <property type="term" value="F:RNA polymerase II cis-regulatory region sequence-specific DNA binding"/>
    <property type="evidence" value="ECO:0007669"/>
    <property type="project" value="TreeGrafter"/>
</dbReference>
<dbReference type="PANTHER" id="PTHR45881:SF5">
    <property type="entry name" value="FORK-HEAD DOMAIN-CONTAINING PROTEIN"/>
    <property type="match status" value="1"/>
</dbReference>
<keyword evidence="5 6" id="KW-0539">Nucleus</keyword>
<dbReference type="PROSITE" id="PS50039">
    <property type="entry name" value="FORK_HEAD_3"/>
    <property type="match status" value="1"/>
</dbReference>
<dbReference type="RefSeq" id="XP_001272907.1">
    <property type="nucleotide sequence ID" value="XM_001272906.1"/>
</dbReference>
<dbReference type="PROSITE" id="PS00658">
    <property type="entry name" value="FORK_HEAD_2"/>
    <property type="match status" value="1"/>
</dbReference>
<evidence type="ECO:0000256" key="7">
    <source>
        <dbReference type="SAM" id="MobiDB-lite"/>
    </source>
</evidence>
<name>A1CF32_ASPCL</name>
<evidence type="ECO:0000256" key="6">
    <source>
        <dbReference type="PROSITE-ProRule" id="PRU00089"/>
    </source>
</evidence>
<dbReference type="InterPro" id="IPR036390">
    <property type="entry name" value="WH_DNA-bd_sf"/>
</dbReference>
<feature type="compositionally biased region" description="Polar residues" evidence="7">
    <location>
        <begin position="170"/>
        <end position="197"/>
    </location>
</feature>
<feature type="compositionally biased region" description="Polar residues" evidence="7">
    <location>
        <begin position="26"/>
        <end position="41"/>
    </location>
</feature>
<evidence type="ECO:0000313" key="10">
    <source>
        <dbReference type="Proteomes" id="UP000006701"/>
    </source>
</evidence>
<evidence type="ECO:0000256" key="1">
    <source>
        <dbReference type="ARBA" id="ARBA00004123"/>
    </source>
</evidence>
<keyword evidence="10" id="KW-1185">Reference proteome</keyword>
<comment type="subcellular location">
    <subcellularLocation>
        <location evidence="1 6">Nucleus</location>
    </subcellularLocation>
</comment>
<feature type="region of interest" description="Disordered" evidence="7">
    <location>
        <begin position="110"/>
        <end position="143"/>
    </location>
</feature>
<keyword evidence="2" id="KW-0805">Transcription regulation</keyword>
<dbReference type="OMA" id="RKQANHK"/>
<feature type="region of interest" description="Disordered" evidence="7">
    <location>
        <begin position="83"/>
        <end position="102"/>
    </location>
</feature>
<feature type="compositionally biased region" description="Basic and acidic residues" evidence="7">
    <location>
        <begin position="1"/>
        <end position="20"/>
    </location>
</feature>
<feature type="compositionally biased region" description="Low complexity" evidence="7">
    <location>
        <begin position="83"/>
        <end position="92"/>
    </location>
</feature>
<organism evidence="9 10">
    <name type="scientific">Aspergillus clavatus (strain ATCC 1007 / CBS 513.65 / DSM 816 / NCTC 3887 / NRRL 1 / QM 1276 / 107)</name>
    <dbReference type="NCBI Taxonomy" id="344612"/>
    <lineage>
        <taxon>Eukaryota</taxon>
        <taxon>Fungi</taxon>
        <taxon>Dikarya</taxon>
        <taxon>Ascomycota</taxon>
        <taxon>Pezizomycotina</taxon>
        <taxon>Eurotiomycetes</taxon>
        <taxon>Eurotiomycetidae</taxon>
        <taxon>Eurotiales</taxon>
        <taxon>Aspergillaceae</taxon>
        <taxon>Aspergillus</taxon>
        <taxon>Aspergillus subgen. Fumigati</taxon>
    </lineage>
</organism>
<feature type="compositionally biased region" description="Polar residues" evidence="7">
    <location>
        <begin position="51"/>
        <end position="60"/>
    </location>
</feature>
<proteinExistence type="predicted"/>
<reference evidence="9 10" key="1">
    <citation type="journal article" date="2008" name="PLoS Genet.">
        <title>Genomic islands in the pathogenic filamentous fungus Aspergillus fumigatus.</title>
        <authorList>
            <person name="Fedorova N.D."/>
            <person name="Khaldi N."/>
            <person name="Joardar V.S."/>
            <person name="Maiti R."/>
            <person name="Amedeo P."/>
            <person name="Anderson M.J."/>
            <person name="Crabtree J."/>
            <person name="Silva J.C."/>
            <person name="Badger J.H."/>
            <person name="Albarraq A."/>
            <person name="Angiuoli S."/>
            <person name="Bussey H."/>
            <person name="Bowyer P."/>
            <person name="Cotty P.J."/>
            <person name="Dyer P.S."/>
            <person name="Egan A."/>
            <person name="Galens K."/>
            <person name="Fraser-Liggett C.M."/>
            <person name="Haas B.J."/>
            <person name="Inman J.M."/>
            <person name="Kent R."/>
            <person name="Lemieux S."/>
            <person name="Malavazi I."/>
            <person name="Orvis J."/>
            <person name="Roemer T."/>
            <person name="Ronning C.M."/>
            <person name="Sundaram J.P."/>
            <person name="Sutton G."/>
            <person name="Turner G."/>
            <person name="Venter J.C."/>
            <person name="White O.R."/>
            <person name="Whitty B.R."/>
            <person name="Youngman P."/>
            <person name="Wolfe K.H."/>
            <person name="Goldman G.H."/>
            <person name="Wortman J.R."/>
            <person name="Jiang B."/>
            <person name="Denning D.W."/>
            <person name="Nierman W.C."/>
        </authorList>
    </citation>
    <scope>NUCLEOTIDE SEQUENCE [LARGE SCALE GENOMIC DNA]</scope>
    <source>
        <strain evidence="10">ATCC 1007 / CBS 513.65 / DSM 816 / NCTC 3887 / NRRL 1</strain>
    </source>
</reference>
<dbReference type="HOGENOM" id="CLU_029271_0_0_1"/>
<dbReference type="VEuPathDB" id="FungiDB:ACLA_091790"/>
<keyword evidence="3 6" id="KW-0238">DNA-binding</keyword>
<feature type="compositionally biased region" description="Basic residues" evidence="7">
    <location>
        <begin position="316"/>
        <end position="326"/>
    </location>
</feature>
<dbReference type="SMART" id="SM00339">
    <property type="entry name" value="FH"/>
    <property type="match status" value="1"/>
</dbReference>
<feature type="region of interest" description="Disordered" evidence="7">
    <location>
        <begin position="165"/>
        <end position="201"/>
    </location>
</feature>
<dbReference type="OrthoDB" id="5954824at2759"/>
<feature type="region of interest" description="Disordered" evidence="7">
    <location>
        <begin position="315"/>
        <end position="347"/>
    </location>
</feature>
<feature type="compositionally biased region" description="Polar residues" evidence="7">
    <location>
        <begin position="113"/>
        <end position="134"/>
    </location>
</feature>
<evidence type="ECO:0000256" key="3">
    <source>
        <dbReference type="ARBA" id="ARBA00023125"/>
    </source>
</evidence>
<dbReference type="GO" id="GO:0000981">
    <property type="term" value="F:DNA-binding transcription factor activity, RNA polymerase II-specific"/>
    <property type="evidence" value="ECO:0007669"/>
    <property type="project" value="TreeGrafter"/>
</dbReference>
<dbReference type="GO" id="GO:0005634">
    <property type="term" value="C:nucleus"/>
    <property type="evidence" value="ECO:0007669"/>
    <property type="project" value="UniProtKB-SubCell"/>
</dbReference>
<protein>
    <submittedName>
        <fullName evidence="9">Forkhead domain protein</fullName>
    </submittedName>
</protein>
<keyword evidence="4" id="KW-0804">Transcription</keyword>
<dbReference type="InterPro" id="IPR036388">
    <property type="entry name" value="WH-like_DNA-bd_sf"/>
</dbReference>
<dbReference type="eggNOG" id="KOG2294">
    <property type="taxonomic scope" value="Eukaryota"/>
</dbReference>
<dbReference type="STRING" id="344612.A1CF32"/>
<dbReference type="EMBL" id="DS027052">
    <property type="protein sequence ID" value="EAW11481.1"/>
    <property type="molecule type" value="Genomic_DNA"/>
</dbReference>
<sequence>MDHSIPSHEFFAKYTDEGAMHHHAPQPSSSPLSDGSYQDNPPYSDPCSPTWAHSVSNSPETLEVSIPEQKAWGHETAQIYTLSSSTSPLETSADGSSQWYPYYDKEPSRAMASYSNSDQGTAQLRGPSVSQSPSDWKPGVESQNRIGFDAQSYYASSQVPGSFSEHSEIRISSQPATSLASSVPSFPTPSQLPTQPSHSDHMEIKRAVDLGETRDTPDSTEDSSLDAPYSHLIYEALMNAPDKKLPLQGVYSWFEKHTTKGKDQNSKGWQNSIRHNLSMNAGFEAVKGEATGGKKAMNYWRLTDEAIKKGIQSTTRYRKQANHKRSLGSDPPAPQRQRSGAKGGKATKITAKYRGQMLIVTGQADAQREQLRHQPVAPLQPQPMGSYYHPYSLQTTTSTAIVAPTHVSDPATLMPRLSVEQYGLSSAIGCSEAPPCSPLFYDMTGPCVEYYPAYETGLGGWCGVRSHPTPNGLPHASSGWWTGLEMSPDLKLSV</sequence>
<dbReference type="GeneID" id="4705148"/>
<evidence type="ECO:0000256" key="5">
    <source>
        <dbReference type="ARBA" id="ARBA00023242"/>
    </source>
</evidence>
<gene>
    <name evidence="9" type="ORF">ACLA_091790</name>
</gene>